<dbReference type="AlphaFoldDB" id="A0AAD9FBR6"/>
<dbReference type="Proteomes" id="UP001228049">
    <property type="component" value="Unassembled WGS sequence"/>
</dbReference>
<dbReference type="GO" id="GO:0009966">
    <property type="term" value="P:regulation of signal transduction"/>
    <property type="evidence" value="ECO:0007669"/>
    <property type="project" value="InterPro"/>
</dbReference>
<reference evidence="1" key="1">
    <citation type="submission" date="2023-04" db="EMBL/GenBank/DDBJ databases">
        <title>Chromosome-level genome of Chaenocephalus aceratus.</title>
        <authorList>
            <person name="Park H."/>
        </authorList>
    </citation>
    <scope>NUCLEOTIDE SEQUENCE</scope>
    <source>
        <strain evidence="1">DE</strain>
        <tissue evidence="1">Muscle</tissue>
    </source>
</reference>
<dbReference type="GO" id="GO:0005737">
    <property type="term" value="C:cytoplasm"/>
    <property type="evidence" value="ECO:0007669"/>
    <property type="project" value="TreeGrafter"/>
</dbReference>
<dbReference type="GO" id="GO:0001965">
    <property type="term" value="F:G-protein alpha-subunit binding"/>
    <property type="evidence" value="ECO:0007669"/>
    <property type="project" value="InterPro"/>
</dbReference>
<organism evidence="1 2">
    <name type="scientific">Dissostichus eleginoides</name>
    <name type="common">Patagonian toothfish</name>
    <name type="synonym">Dissostichus amissus</name>
    <dbReference type="NCBI Taxonomy" id="100907"/>
    <lineage>
        <taxon>Eukaryota</taxon>
        <taxon>Metazoa</taxon>
        <taxon>Chordata</taxon>
        <taxon>Craniata</taxon>
        <taxon>Vertebrata</taxon>
        <taxon>Euteleostomi</taxon>
        <taxon>Actinopterygii</taxon>
        <taxon>Neopterygii</taxon>
        <taxon>Teleostei</taxon>
        <taxon>Neoteleostei</taxon>
        <taxon>Acanthomorphata</taxon>
        <taxon>Eupercaria</taxon>
        <taxon>Perciformes</taxon>
        <taxon>Notothenioidei</taxon>
        <taxon>Nototheniidae</taxon>
        <taxon>Dissostichus</taxon>
    </lineage>
</organism>
<name>A0AAD9FBR6_DISEL</name>
<dbReference type="PANTHER" id="PTHR46583:SF1">
    <property type="entry name" value="REGULATOR OF G-PROTEIN SIGNALING 22"/>
    <property type="match status" value="1"/>
</dbReference>
<protein>
    <submittedName>
        <fullName evidence="1">Regulator of G-protein signaling 22</fullName>
    </submittedName>
</protein>
<dbReference type="GO" id="GO:0005634">
    <property type="term" value="C:nucleus"/>
    <property type="evidence" value="ECO:0007669"/>
    <property type="project" value="TreeGrafter"/>
</dbReference>
<gene>
    <name evidence="1" type="ORF">KUDE01_021417</name>
</gene>
<comment type="caution">
    <text evidence="1">The sequence shown here is derived from an EMBL/GenBank/DDBJ whole genome shotgun (WGS) entry which is preliminary data.</text>
</comment>
<evidence type="ECO:0000313" key="2">
    <source>
        <dbReference type="Proteomes" id="UP001228049"/>
    </source>
</evidence>
<evidence type="ECO:0000313" key="1">
    <source>
        <dbReference type="EMBL" id="KAK1895969.1"/>
    </source>
</evidence>
<proteinExistence type="predicted"/>
<accession>A0AAD9FBR6</accession>
<sequence length="128" mass="14017">MCGVVSAELQNLTAGNFENSLASDEVLAHFFNDFLSLPSFPEALQYDPQTGQFELVDGRLTLSPEGSDLFCTAANHSSSPETPQRRPEPLQWTTATLSVAWTESKESSGSSKKDYLFFFSVIATVNTD</sequence>
<dbReference type="PANTHER" id="PTHR46583">
    <property type="entry name" value="REGULATOR OF G-PROTEIN SIGNALING 22"/>
    <property type="match status" value="1"/>
</dbReference>
<dbReference type="EMBL" id="JASDAP010000010">
    <property type="protein sequence ID" value="KAK1895969.1"/>
    <property type="molecule type" value="Genomic_DNA"/>
</dbReference>
<keyword evidence="2" id="KW-1185">Reference proteome</keyword>
<dbReference type="InterPro" id="IPR042651">
    <property type="entry name" value="Rgs22"/>
</dbReference>